<dbReference type="OrthoDB" id="6765898at2759"/>
<dbReference type="Proteomes" id="UP000275846">
    <property type="component" value="Unassembled WGS sequence"/>
</dbReference>
<proteinExistence type="predicted"/>
<sequence length="238" mass="27018">MFSAKLMDTYHDEHPGMRIAYRTDGHLLNSRRMQATTRVSRATSHDLLFADDRDGGHAKEHGPLRRRLRHLGLTINTVHQPPPSAEFNAPRINFDGTQLKILETFQAVTQHENRRQGCSTDLQSQSGLRPAAGLHVESPRYSPEHQTEDVQGRRLYDTPLRSGDLDRLLEPSQEAESLPSQLPPQNTEAEMDDRAPNTEVLERTGIRSIHAVQRQMQLRWALRVIADGEVKNDATRTL</sequence>
<dbReference type="WBParaSite" id="SSLN_0001691901-mRNA-1">
    <property type="protein sequence ID" value="SSLN_0001691901-mRNA-1"/>
    <property type="gene ID" value="SSLN_0001691901"/>
</dbReference>
<reference evidence="2 3" key="2">
    <citation type="submission" date="2018-11" db="EMBL/GenBank/DDBJ databases">
        <authorList>
            <consortium name="Pathogen Informatics"/>
        </authorList>
    </citation>
    <scope>NUCLEOTIDE SEQUENCE [LARGE SCALE GENOMIC DNA]</scope>
    <source>
        <strain evidence="2 3">NST_G2</strain>
    </source>
</reference>
<accession>A0A183TIK4</accession>
<feature type="region of interest" description="Disordered" evidence="1">
    <location>
        <begin position="133"/>
        <end position="155"/>
    </location>
</feature>
<feature type="region of interest" description="Disordered" evidence="1">
    <location>
        <begin position="172"/>
        <end position="193"/>
    </location>
</feature>
<feature type="compositionally biased region" description="Polar residues" evidence="1">
    <location>
        <begin position="174"/>
        <end position="188"/>
    </location>
</feature>
<protein>
    <submittedName>
        <fullName evidence="2 4">Uncharacterized protein</fullName>
    </submittedName>
</protein>
<reference evidence="4" key="1">
    <citation type="submission" date="2016-06" db="UniProtKB">
        <authorList>
            <consortium name="WormBaseParasite"/>
        </authorList>
    </citation>
    <scope>IDENTIFICATION</scope>
</reference>
<evidence type="ECO:0000313" key="2">
    <source>
        <dbReference type="EMBL" id="VDM02688.1"/>
    </source>
</evidence>
<evidence type="ECO:0000313" key="3">
    <source>
        <dbReference type="Proteomes" id="UP000275846"/>
    </source>
</evidence>
<evidence type="ECO:0000313" key="4">
    <source>
        <dbReference type="WBParaSite" id="SSLN_0001691901-mRNA-1"/>
    </source>
</evidence>
<organism evidence="4">
    <name type="scientific">Schistocephalus solidus</name>
    <name type="common">Tapeworm</name>
    <dbReference type="NCBI Taxonomy" id="70667"/>
    <lineage>
        <taxon>Eukaryota</taxon>
        <taxon>Metazoa</taxon>
        <taxon>Spiralia</taxon>
        <taxon>Lophotrochozoa</taxon>
        <taxon>Platyhelminthes</taxon>
        <taxon>Cestoda</taxon>
        <taxon>Eucestoda</taxon>
        <taxon>Diphyllobothriidea</taxon>
        <taxon>Diphyllobothriidae</taxon>
        <taxon>Schistocephalus</taxon>
    </lineage>
</organism>
<keyword evidence="3" id="KW-1185">Reference proteome</keyword>
<evidence type="ECO:0000256" key="1">
    <source>
        <dbReference type="SAM" id="MobiDB-lite"/>
    </source>
</evidence>
<name>A0A183TIK4_SCHSO</name>
<gene>
    <name evidence="2" type="ORF">SSLN_LOCUS16302</name>
</gene>
<dbReference type="EMBL" id="UYSU01040930">
    <property type="protein sequence ID" value="VDM02688.1"/>
    <property type="molecule type" value="Genomic_DNA"/>
</dbReference>
<dbReference type="AlphaFoldDB" id="A0A183TIK4"/>
<feature type="compositionally biased region" description="Basic and acidic residues" evidence="1">
    <location>
        <begin position="142"/>
        <end position="155"/>
    </location>
</feature>